<keyword evidence="7" id="KW-1185">Reference proteome</keyword>
<dbReference type="SUPFAM" id="SSF57716">
    <property type="entry name" value="Glucocorticoid receptor-like (DNA-binding domain)"/>
    <property type="match status" value="1"/>
</dbReference>
<reference evidence="7" key="1">
    <citation type="submission" date="2019-03" db="EMBL/GenBank/DDBJ databases">
        <title>Aquabacterium pictum sp.nov., the first bacteriochlorophyll a-containing freshwater bacterium in the genus Aquabacterium of the class Betaproteobacteria.</title>
        <authorList>
            <person name="Hirose S."/>
            <person name="Tank M."/>
            <person name="Hara E."/>
            <person name="Tamaki H."/>
            <person name="Takaichi S."/>
            <person name="Haruta S."/>
            <person name="Hanada S."/>
        </authorList>
    </citation>
    <scope>NUCLEOTIDE SEQUENCE [LARGE SCALE GENOMIC DNA]</scope>
    <source>
        <strain evidence="7">W35</strain>
    </source>
</reference>
<comment type="caution">
    <text evidence="4">Lacks conserved residue(s) required for the propagation of feature annotation.</text>
</comment>
<name>A0A480ARS2_9BURK</name>
<dbReference type="Pfam" id="PF01258">
    <property type="entry name" value="zf-dskA_traR"/>
    <property type="match status" value="1"/>
</dbReference>
<gene>
    <name evidence="6" type="ORF">AQPW35_34300</name>
</gene>
<accession>A0A480ARS2</accession>
<comment type="caution">
    <text evidence="6">The sequence shown here is derived from an EMBL/GenBank/DDBJ whole genome shotgun (WGS) entry which is preliminary data.</text>
</comment>
<dbReference type="Gene3D" id="1.20.120.910">
    <property type="entry name" value="DksA, coiled-coil domain"/>
    <property type="match status" value="1"/>
</dbReference>
<evidence type="ECO:0000256" key="1">
    <source>
        <dbReference type="ARBA" id="ARBA00022723"/>
    </source>
</evidence>
<evidence type="ECO:0000256" key="3">
    <source>
        <dbReference type="ARBA" id="ARBA00022833"/>
    </source>
</evidence>
<proteinExistence type="predicted"/>
<protein>
    <recommendedName>
        <fullName evidence="5">Zinc finger DksA/TraR C4-type domain-containing protein</fullName>
    </recommendedName>
</protein>
<evidence type="ECO:0000256" key="4">
    <source>
        <dbReference type="PROSITE-ProRule" id="PRU00510"/>
    </source>
</evidence>
<dbReference type="GO" id="GO:1900378">
    <property type="term" value="P:positive regulation of secondary metabolite biosynthetic process"/>
    <property type="evidence" value="ECO:0007669"/>
    <property type="project" value="TreeGrafter"/>
</dbReference>
<evidence type="ECO:0000256" key="2">
    <source>
        <dbReference type="ARBA" id="ARBA00022771"/>
    </source>
</evidence>
<evidence type="ECO:0000259" key="5">
    <source>
        <dbReference type="Pfam" id="PF01258"/>
    </source>
</evidence>
<dbReference type="GO" id="GO:0008270">
    <property type="term" value="F:zinc ion binding"/>
    <property type="evidence" value="ECO:0007669"/>
    <property type="project" value="UniProtKB-KW"/>
</dbReference>
<dbReference type="AlphaFoldDB" id="A0A480ARS2"/>
<organism evidence="6 7">
    <name type="scientific">Pseudaquabacterium pictum</name>
    <dbReference type="NCBI Taxonomy" id="2315236"/>
    <lineage>
        <taxon>Bacteria</taxon>
        <taxon>Pseudomonadati</taxon>
        <taxon>Pseudomonadota</taxon>
        <taxon>Betaproteobacteria</taxon>
        <taxon>Burkholderiales</taxon>
        <taxon>Sphaerotilaceae</taxon>
        <taxon>Pseudaquabacterium</taxon>
    </lineage>
</organism>
<evidence type="ECO:0000313" key="6">
    <source>
        <dbReference type="EMBL" id="GCL64349.1"/>
    </source>
</evidence>
<dbReference type="EMBL" id="BJCL01000009">
    <property type="protein sequence ID" value="GCL64349.1"/>
    <property type="molecule type" value="Genomic_DNA"/>
</dbReference>
<feature type="domain" description="Zinc finger DksA/TraR C4-type" evidence="5">
    <location>
        <begin position="40"/>
        <end position="67"/>
    </location>
</feature>
<keyword evidence="2" id="KW-0863">Zinc-finger</keyword>
<sequence>MLLRHSLAAQRLKGALQAGALADQARWRVLSAEYCEGAHCGEPIPDDRRRLLPGVSLCVECQARIEKGYGTK</sequence>
<dbReference type="PROSITE" id="PS51128">
    <property type="entry name" value="ZF_DKSA_2"/>
    <property type="match status" value="1"/>
</dbReference>
<dbReference type="PANTHER" id="PTHR38777:SF1">
    <property type="entry name" value="DNAK SUPPRESSOR PROTEIN"/>
    <property type="match status" value="1"/>
</dbReference>
<keyword evidence="1" id="KW-0479">Metal-binding</keyword>
<dbReference type="PANTHER" id="PTHR38777">
    <property type="entry name" value="FELS-2 PROPHAGE PROTEIN"/>
    <property type="match status" value="1"/>
</dbReference>
<dbReference type="InterPro" id="IPR000962">
    <property type="entry name" value="Znf_DskA_TraR"/>
</dbReference>
<evidence type="ECO:0000313" key="7">
    <source>
        <dbReference type="Proteomes" id="UP000301751"/>
    </source>
</evidence>
<dbReference type="Proteomes" id="UP000301751">
    <property type="component" value="Unassembled WGS sequence"/>
</dbReference>
<keyword evidence="3" id="KW-0862">Zinc</keyword>